<protein>
    <submittedName>
        <fullName evidence="2">Uncharacterized protein</fullName>
    </submittedName>
</protein>
<feature type="region of interest" description="Disordered" evidence="1">
    <location>
        <begin position="1"/>
        <end position="61"/>
    </location>
</feature>
<name>A0A167YAN6_CORFA</name>
<reference evidence="2 3" key="1">
    <citation type="journal article" date="2016" name="Genome Biol. Evol.">
        <title>Divergent and convergent evolution of fungal pathogenicity.</title>
        <authorList>
            <person name="Shang Y."/>
            <person name="Xiao G."/>
            <person name="Zheng P."/>
            <person name="Cen K."/>
            <person name="Zhan S."/>
            <person name="Wang C."/>
        </authorList>
    </citation>
    <scope>NUCLEOTIDE SEQUENCE [LARGE SCALE GENOMIC DNA]</scope>
    <source>
        <strain evidence="2 3">ARSEF 2679</strain>
    </source>
</reference>
<organism evidence="2 3">
    <name type="scientific">Cordyceps fumosorosea (strain ARSEF 2679)</name>
    <name type="common">Isaria fumosorosea</name>
    <dbReference type="NCBI Taxonomy" id="1081104"/>
    <lineage>
        <taxon>Eukaryota</taxon>
        <taxon>Fungi</taxon>
        <taxon>Dikarya</taxon>
        <taxon>Ascomycota</taxon>
        <taxon>Pezizomycotina</taxon>
        <taxon>Sordariomycetes</taxon>
        <taxon>Hypocreomycetidae</taxon>
        <taxon>Hypocreales</taxon>
        <taxon>Cordycipitaceae</taxon>
        <taxon>Cordyceps</taxon>
    </lineage>
</organism>
<dbReference type="RefSeq" id="XP_018705099.1">
    <property type="nucleotide sequence ID" value="XM_018847519.1"/>
</dbReference>
<proteinExistence type="predicted"/>
<gene>
    <name evidence="2" type="ORF">ISF_03913</name>
</gene>
<dbReference type="AlphaFoldDB" id="A0A167YAN6"/>
<dbReference type="Proteomes" id="UP000076744">
    <property type="component" value="Unassembled WGS sequence"/>
</dbReference>
<comment type="caution">
    <text evidence="2">The sequence shown here is derived from an EMBL/GenBank/DDBJ whole genome shotgun (WGS) entry which is preliminary data.</text>
</comment>
<keyword evidence="3" id="KW-1185">Reference proteome</keyword>
<accession>A0A167YAN6</accession>
<dbReference type="EMBL" id="AZHB01000008">
    <property type="protein sequence ID" value="OAA66075.1"/>
    <property type="molecule type" value="Genomic_DNA"/>
</dbReference>
<dbReference type="STRING" id="1081104.A0A167YAN6"/>
<evidence type="ECO:0000313" key="3">
    <source>
        <dbReference type="Proteomes" id="UP000076744"/>
    </source>
</evidence>
<evidence type="ECO:0000313" key="2">
    <source>
        <dbReference type="EMBL" id="OAA66075.1"/>
    </source>
</evidence>
<dbReference type="GeneID" id="30020205"/>
<sequence length="61" mass="6453">MSPAPVNPSSSRGADLQPPEIFDNDPKPSTDPAPTAIIPDQPVKRGRRSNPKVKTGCANCK</sequence>
<evidence type="ECO:0000256" key="1">
    <source>
        <dbReference type="SAM" id="MobiDB-lite"/>
    </source>
</evidence>